<proteinExistence type="predicted"/>
<gene>
    <name evidence="1" type="ORF">ONE63_005967</name>
</gene>
<keyword evidence="2" id="KW-1185">Reference proteome</keyword>
<reference evidence="1" key="1">
    <citation type="submission" date="2022-12" db="EMBL/GenBank/DDBJ databases">
        <title>Chromosome-level genome assembly of the bean flower thrips Megalurothrips usitatus.</title>
        <authorList>
            <person name="Ma L."/>
            <person name="Liu Q."/>
            <person name="Li H."/>
            <person name="Cai W."/>
        </authorList>
    </citation>
    <scope>NUCLEOTIDE SEQUENCE</scope>
    <source>
        <strain evidence="1">Cailab_2022a</strain>
    </source>
</reference>
<protein>
    <submittedName>
        <fullName evidence="1">Uncharacterized protein</fullName>
    </submittedName>
</protein>
<accession>A0AAV7XRW4</accession>
<evidence type="ECO:0000313" key="1">
    <source>
        <dbReference type="EMBL" id="KAJ1529159.1"/>
    </source>
</evidence>
<dbReference type="Proteomes" id="UP001075354">
    <property type="component" value="Chromosome 3"/>
</dbReference>
<comment type="caution">
    <text evidence="1">The sequence shown here is derived from an EMBL/GenBank/DDBJ whole genome shotgun (WGS) entry which is preliminary data.</text>
</comment>
<evidence type="ECO:0000313" key="2">
    <source>
        <dbReference type="Proteomes" id="UP001075354"/>
    </source>
</evidence>
<name>A0AAV7XRW4_9NEOP</name>
<organism evidence="1 2">
    <name type="scientific">Megalurothrips usitatus</name>
    <name type="common">bean blossom thrips</name>
    <dbReference type="NCBI Taxonomy" id="439358"/>
    <lineage>
        <taxon>Eukaryota</taxon>
        <taxon>Metazoa</taxon>
        <taxon>Ecdysozoa</taxon>
        <taxon>Arthropoda</taxon>
        <taxon>Hexapoda</taxon>
        <taxon>Insecta</taxon>
        <taxon>Pterygota</taxon>
        <taxon>Neoptera</taxon>
        <taxon>Paraneoptera</taxon>
        <taxon>Thysanoptera</taxon>
        <taxon>Terebrantia</taxon>
        <taxon>Thripoidea</taxon>
        <taxon>Thripidae</taxon>
        <taxon>Megalurothrips</taxon>
    </lineage>
</organism>
<sequence length="115" mass="12324">MQLALGGRDSVLESVLTCLLQRVQSIVNYSPAALDSKVGVSLVSDHRHHLQSAILSEVAAPLRQISTSVRAHPLPALEDEAVRNKQCASVLSAGVHVGRSTMMERRALASLTVVF</sequence>
<dbReference type="AlphaFoldDB" id="A0AAV7XRW4"/>
<dbReference type="EMBL" id="JAPTSV010000003">
    <property type="protein sequence ID" value="KAJ1529159.1"/>
    <property type="molecule type" value="Genomic_DNA"/>
</dbReference>